<gene>
    <name evidence="9" type="ORF">QCO44_11990</name>
</gene>
<protein>
    <recommendedName>
        <fullName evidence="8">D-lyxose ketol-isomerase</fullName>
        <ecNumber evidence="8">5.3.1.15</ecNumber>
    </recommendedName>
</protein>
<organism evidence="9 10">
    <name type="scientific">Selenomonas sputigena</name>
    <dbReference type="NCBI Taxonomy" id="69823"/>
    <lineage>
        <taxon>Bacteria</taxon>
        <taxon>Bacillati</taxon>
        <taxon>Bacillota</taxon>
        <taxon>Negativicutes</taxon>
        <taxon>Selenomonadales</taxon>
        <taxon>Selenomonadaceae</taxon>
        <taxon>Selenomonas</taxon>
    </lineage>
</organism>
<evidence type="ECO:0000256" key="5">
    <source>
        <dbReference type="ARBA" id="ARBA00023277"/>
    </source>
</evidence>
<name>A0ABV3X937_9FIRM</name>
<comment type="cofactor">
    <cofactor evidence="1">
        <name>Mn(2+)</name>
        <dbReference type="ChEBI" id="CHEBI:29035"/>
    </cofactor>
</comment>
<dbReference type="Pfam" id="PF07385">
    <property type="entry name" value="Lyx_isomer"/>
    <property type="match status" value="1"/>
</dbReference>
<dbReference type="GO" id="GO:0016853">
    <property type="term" value="F:isomerase activity"/>
    <property type="evidence" value="ECO:0007669"/>
    <property type="project" value="UniProtKB-KW"/>
</dbReference>
<evidence type="ECO:0000256" key="2">
    <source>
        <dbReference type="ARBA" id="ARBA00022723"/>
    </source>
</evidence>
<dbReference type="EC" id="5.3.1.15" evidence="8"/>
<dbReference type="InterPro" id="IPR010864">
    <property type="entry name" value="D-lyxose_isomer"/>
</dbReference>
<evidence type="ECO:0000256" key="7">
    <source>
        <dbReference type="ARBA" id="ARBA00044951"/>
    </source>
</evidence>
<accession>A0ABV3X937</accession>
<evidence type="ECO:0000256" key="8">
    <source>
        <dbReference type="ARBA" id="ARBA00044972"/>
    </source>
</evidence>
<keyword evidence="5" id="KW-0119">Carbohydrate metabolism</keyword>
<keyword evidence="4 9" id="KW-0413">Isomerase</keyword>
<dbReference type="Gene3D" id="2.60.120.10">
    <property type="entry name" value="Jelly Rolls"/>
    <property type="match status" value="1"/>
</dbReference>
<dbReference type="CDD" id="cd20309">
    <property type="entry name" value="cupin_EcSI"/>
    <property type="match status" value="1"/>
</dbReference>
<keyword evidence="3" id="KW-0464">Manganese</keyword>
<reference evidence="9 10" key="1">
    <citation type="submission" date="2023-04" db="EMBL/GenBank/DDBJ databases">
        <title>Genome Sequence of Selenomonas sputigena ATCC 33150.</title>
        <authorList>
            <person name="Miller D.P."/>
            <person name="Anvari S."/>
            <person name="Polson S.W."/>
            <person name="Macdonald M."/>
            <person name="Mcdowell J.V."/>
        </authorList>
    </citation>
    <scope>NUCLEOTIDE SEQUENCE [LARGE SCALE GENOMIC DNA]</scope>
    <source>
        <strain evidence="9 10">ATCC 33150</strain>
    </source>
</reference>
<sequence length="232" mass="26772">MKRSEINDIIDYTVEAAGKLAFPLPPFAFYNRERWEMLPADERELIDNMLGWDITDFGCGDFSKIGLTIFTFRNGNFHDKITYPKPYCEKLLFVRDGQILPFHFHWQKIEDIINRGGGDLRLKLFNADEKEDFADTDVLVSIDGRKMKVPAGGEVVLHPGQSITLKPYQYHQWQGVPGTGDIALFEVSSTNDDRVDNRFHEAGSRLPEIEEDVPAKYLLFKDYERYASIRQS</sequence>
<comment type="caution">
    <text evidence="9">The sequence shown here is derived from an EMBL/GenBank/DDBJ whole genome shotgun (WGS) entry which is preliminary data.</text>
</comment>
<dbReference type="EMBL" id="JARVLH010000011">
    <property type="protein sequence ID" value="MEX5286330.1"/>
    <property type="molecule type" value="Genomic_DNA"/>
</dbReference>
<keyword evidence="10" id="KW-1185">Reference proteome</keyword>
<comment type="similarity">
    <text evidence="7">Belongs to the D-lyxose ketol-isomerase family.</text>
</comment>
<evidence type="ECO:0000313" key="9">
    <source>
        <dbReference type="EMBL" id="MEX5286330.1"/>
    </source>
</evidence>
<evidence type="ECO:0000256" key="1">
    <source>
        <dbReference type="ARBA" id="ARBA00001936"/>
    </source>
</evidence>
<dbReference type="InterPro" id="IPR047581">
    <property type="entry name" value="EcSI_cupin"/>
</dbReference>
<dbReference type="RefSeq" id="WP_368848047.1">
    <property type="nucleotide sequence ID" value="NZ_CP194411.1"/>
</dbReference>
<evidence type="ECO:0000256" key="3">
    <source>
        <dbReference type="ARBA" id="ARBA00023211"/>
    </source>
</evidence>
<proteinExistence type="inferred from homology"/>
<evidence type="ECO:0000256" key="6">
    <source>
        <dbReference type="ARBA" id="ARBA00044907"/>
    </source>
</evidence>
<evidence type="ECO:0000256" key="4">
    <source>
        <dbReference type="ARBA" id="ARBA00023235"/>
    </source>
</evidence>
<comment type="catalytic activity">
    <reaction evidence="6">
        <text>D-lyxose = D-xylulose</text>
        <dbReference type="Rhea" id="RHEA:14201"/>
        <dbReference type="ChEBI" id="CHEBI:16789"/>
        <dbReference type="ChEBI" id="CHEBI:17140"/>
        <dbReference type="EC" id="5.3.1.15"/>
    </reaction>
</comment>
<keyword evidence="2" id="KW-0479">Metal-binding</keyword>
<evidence type="ECO:0000313" key="10">
    <source>
        <dbReference type="Proteomes" id="UP001559623"/>
    </source>
</evidence>
<dbReference type="Proteomes" id="UP001559623">
    <property type="component" value="Unassembled WGS sequence"/>
</dbReference>
<dbReference type="InterPro" id="IPR014710">
    <property type="entry name" value="RmlC-like_jellyroll"/>
</dbReference>